<dbReference type="EMBL" id="BAAAFE010000007">
    <property type="protein sequence ID" value="GAA0864223.1"/>
    <property type="molecule type" value="Genomic_DNA"/>
</dbReference>
<organism evidence="1 2">
    <name type="scientific">Sphingopyxis soli</name>
    <dbReference type="NCBI Taxonomy" id="592051"/>
    <lineage>
        <taxon>Bacteria</taxon>
        <taxon>Pseudomonadati</taxon>
        <taxon>Pseudomonadota</taxon>
        <taxon>Alphaproteobacteria</taxon>
        <taxon>Sphingomonadales</taxon>
        <taxon>Sphingomonadaceae</taxon>
        <taxon>Sphingopyxis</taxon>
    </lineage>
</organism>
<proteinExistence type="predicted"/>
<keyword evidence="2" id="KW-1185">Reference proteome</keyword>
<dbReference type="Proteomes" id="UP001500738">
    <property type="component" value="Unassembled WGS sequence"/>
</dbReference>
<protein>
    <submittedName>
        <fullName evidence="1">Uncharacterized protein</fullName>
    </submittedName>
</protein>
<accession>A0ABP3XFI9</accession>
<gene>
    <name evidence="1" type="ORF">GCM10009115_17920</name>
</gene>
<name>A0ABP3XFI9_9SPHN</name>
<evidence type="ECO:0000313" key="1">
    <source>
        <dbReference type="EMBL" id="GAA0864223.1"/>
    </source>
</evidence>
<comment type="caution">
    <text evidence="1">The sequence shown here is derived from an EMBL/GenBank/DDBJ whole genome shotgun (WGS) entry which is preliminary data.</text>
</comment>
<reference evidence="2" key="1">
    <citation type="journal article" date="2019" name="Int. J. Syst. Evol. Microbiol.">
        <title>The Global Catalogue of Microorganisms (GCM) 10K type strain sequencing project: providing services to taxonomists for standard genome sequencing and annotation.</title>
        <authorList>
            <consortium name="The Broad Institute Genomics Platform"/>
            <consortium name="The Broad Institute Genome Sequencing Center for Infectious Disease"/>
            <person name="Wu L."/>
            <person name="Ma J."/>
        </authorList>
    </citation>
    <scope>NUCLEOTIDE SEQUENCE [LARGE SCALE GENOMIC DNA]</scope>
    <source>
        <strain evidence="2">JCM 15910</strain>
    </source>
</reference>
<evidence type="ECO:0000313" key="2">
    <source>
        <dbReference type="Proteomes" id="UP001500738"/>
    </source>
</evidence>
<sequence length="102" mass="10966">MARLRGPSTTRFAGGPPPHGCATGRINAFFVTLERDKWLGRLDPGSILAAPEKWIPDQVRNDEGLKSNEHDISSIVTLNLFQGPWSDGSFGAAPDARPGHGC</sequence>